<dbReference type="GO" id="GO:0016117">
    <property type="term" value="P:carotenoid biosynthetic process"/>
    <property type="evidence" value="ECO:0007669"/>
    <property type="project" value="UniProtKB-KW"/>
</dbReference>
<dbReference type="Gene3D" id="3.90.550.10">
    <property type="entry name" value="Spore Coat Polysaccharide Biosynthesis Protein SpsA, Chain A"/>
    <property type="match status" value="2"/>
</dbReference>
<keyword evidence="13" id="KW-1185">Reference proteome</keyword>
<evidence type="ECO:0000256" key="7">
    <source>
        <dbReference type="ARBA" id="ARBA00037281"/>
    </source>
</evidence>
<proteinExistence type="inferred from homology"/>
<gene>
    <name evidence="12" type="ORF">NCTC4822_01494</name>
</gene>
<evidence type="ECO:0000256" key="5">
    <source>
        <dbReference type="ARBA" id="ARBA00022746"/>
    </source>
</evidence>
<comment type="similarity">
    <text evidence="9">Belongs to the glycosyltransferase 2 family. CrtQ subfamily.</text>
</comment>
<protein>
    <recommendedName>
        <fullName evidence="10">4,4'-diaponeurosporenoate glycosyltransferase</fullName>
    </recommendedName>
</protein>
<feature type="domain" description="Glycosyltransferase 2-like" evidence="11">
    <location>
        <begin position="253"/>
        <end position="356"/>
    </location>
</feature>
<keyword evidence="4" id="KW-0808">Transferase</keyword>
<keyword evidence="3" id="KW-0328">Glycosyltransferase</keyword>
<keyword evidence="6" id="KW-0472">Membrane</keyword>
<dbReference type="GO" id="GO:0016757">
    <property type="term" value="F:glycosyltransferase activity"/>
    <property type="evidence" value="ECO:0007669"/>
    <property type="project" value="UniProtKB-KW"/>
</dbReference>
<evidence type="ECO:0000313" key="12">
    <source>
        <dbReference type="EMBL" id="SUJ03991.1"/>
    </source>
</evidence>
<evidence type="ECO:0000256" key="10">
    <source>
        <dbReference type="ARBA" id="ARBA00040345"/>
    </source>
</evidence>
<keyword evidence="5" id="KW-0125">Carotenoid biosynthesis</keyword>
<comment type="function">
    <text evidence="7">Catalyzes the glycosylation of 4,4'-diaponeurosporenoate, i.e. the esterification of glucose at the C1'' position with the carboxyl group of 4,4'-diaponeurosporenic acid, to form glycosyl-4,4'-diaponeurosporenoate. This is a step in the biosynthesis of staphyloxanthin, an orange pigment present in most staphylococci strains.</text>
</comment>
<dbReference type="SUPFAM" id="SSF53448">
    <property type="entry name" value="Nucleotide-diphospho-sugar transferases"/>
    <property type="match status" value="2"/>
</dbReference>
<organism evidence="12 13">
    <name type="scientific">Sporosarcina pasteurii</name>
    <name type="common">Bacillus pasteurii</name>
    <dbReference type="NCBI Taxonomy" id="1474"/>
    <lineage>
        <taxon>Bacteria</taxon>
        <taxon>Bacillati</taxon>
        <taxon>Bacillota</taxon>
        <taxon>Bacilli</taxon>
        <taxon>Bacillales</taxon>
        <taxon>Caryophanaceae</taxon>
        <taxon>Sporosarcina</taxon>
    </lineage>
</organism>
<dbReference type="PANTHER" id="PTHR43646">
    <property type="entry name" value="GLYCOSYLTRANSFERASE"/>
    <property type="match status" value="1"/>
</dbReference>
<dbReference type="RefSeq" id="WP_115360919.1">
    <property type="nucleotide sequence ID" value="NZ_CP038012.1"/>
</dbReference>
<evidence type="ECO:0000256" key="3">
    <source>
        <dbReference type="ARBA" id="ARBA00022676"/>
    </source>
</evidence>
<sequence length="480" mass="53185">MEQTSLSIIIIGQNNVGNLEALLKEVKKLNCLEILMFLSDYNEGTQEVANRWGAQVLWGSPEVMSYKMRAFGAKRAKGDVLLFLDTSLAIKAVDLKRLVSIVQTKKVDLAISTHSYSPQPGYFNYETAEFMLNMIANRRDLTCGSLYHVPFVISREALMLIGPSSLAVPPLAKLIAIRKGLIIQALHVSTKINSKLYKVSIGSDLLLEECLQSLSYWLRRNGERSGYTNLRRRLDILKSQNNGNRPFHYGVTAIIPASNEEDTIGPVIKSALNAGASQVVVVENGSIDNTAKIAKEAGAQVVSFPYRIGHDVGRSVGAINYPSSYYLFLDGDMVISSRELKQFITAVTKNDVDVALNDLSLMLKGKRSWDEVTWSKYFLNTSLKREDLNVNTLTAVPHALSNRALEIIGPENLAVPTVGMVRAVLSGLNVQAIREVDVISKNKVRSDHRSDKGNLTEQLIVGDMCQGLYEIILHKYGRIQ</sequence>
<dbReference type="InterPro" id="IPR029044">
    <property type="entry name" value="Nucleotide-diphossugar_trans"/>
</dbReference>
<comment type="subcellular location">
    <subcellularLocation>
        <location evidence="1">Cell membrane</location>
    </subcellularLocation>
</comment>
<dbReference type="Proteomes" id="UP000254519">
    <property type="component" value="Unassembled WGS sequence"/>
</dbReference>
<evidence type="ECO:0000259" key="11">
    <source>
        <dbReference type="Pfam" id="PF00535"/>
    </source>
</evidence>
<evidence type="ECO:0000256" key="9">
    <source>
        <dbReference type="ARBA" id="ARBA00038120"/>
    </source>
</evidence>
<keyword evidence="2" id="KW-1003">Cell membrane</keyword>
<evidence type="ECO:0000256" key="4">
    <source>
        <dbReference type="ARBA" id="ARBA00022679"/>
    </source>
</evidence>
<evidence type="ECO:0000256" key="8">
    <source>
        <dbReference type="ARBA" id="ARBA00037904"/>
    </source>
</evidence>
<dbReference type="GO" id="GO:0005886">
    <property type="term" value="C:plasma membrane"/>
    <property type="evidence" value="ECO:0007669"/>
    <property type="project" value="UniProtKB-SubCell"/>
</dbReference>
<accession>A0A380BNQ8</accession>
<reference evidence="12 13" key="1">
    <citation type="submission" date="2018-06" db="EMBL/GenBank/DDBJ databases">
        <authorList>
            <consortium name="Pathogen Informatics"/>
            <person name="Doyle S."/>
        </authorList>
    </citation>
    <scope>NUCLEOTIDE SEQUENCE [LARGE SCALE GENOMIC DNA]</scope>
    <source>
        <strain evidence="13">ATCC 11859 / DSM 33 / NCIB 8841 / NCTC 4822</strain>
    </source>
</reference>
<dbReference type="InterPro" id="IPR001173">
    <property type="entry name" value="Glyco_trans_2-like"/>
</dbReference>
<evidence type="ECO:0000313" key="13">
    <source>
        <dbReference type="Proteomes" id="UP000254519"/>
    </source>
</evidence>
<dbReference type="PANTHER" id="PTHR43646:SF2">
    <property type="entry name" value="GLYCOSYLTRANSFERASE 2-LIKE DOMAIN-CONTAINING PROTEIN"/>
    <property type="match status" value="1"/>
</dbReference>
<dbReference type="EMBL" id="UGYZ01000002">
    <property type="protein sequence ID" value="SUJ03991.1"/>
    <property type="molecule type" value="Genomic_DNA"/>
</dbReference>
<dbReference type="OrthoDB" id="9766971at2"/>
<dbReference type="AlphaFoldDB" id="A0A380BNQ8"/>
<comment type="pathway">
    <text evidence="8">Carotenoid biosynthesis; staphyloxanthin biosynthesis; staphyloxanthin from farnesyl diphosphate: step 4/5.</text>
</comment>
<evidence type="ECO:0000256" key="6">
    <source>
        <dbReference type="ARBA" id="ARBA00023136"/>
    </source>
</evidence>
<name>A0A380BNQ8_SPOPA</name>
<evidence type="ECO:0000256" key="1">
    <source>
        <dbReference type="ARBA" id="ARBA00004236"/>
    </source>
</evidence>
<dbReference type="Pfam" id="PF00535">
    <property type="entry name" value="Glycos_transf_2"/>
    <property type="match status" value="1"/>
</dbReference>
<evidence type="ECO:0000256" key="2">
    <source>
        <dbReference type="ARBA" id="ARBA00022475"/>
    </source>
</evidence>